<dbReference type="Gene3D" id="3.40.630.30">
    <property type="match status" value="1"/>
</dbReference>
<dbReference type="AlphaFoldDB" id="A0A6S6RA48"/>
<keyword evidence="2" id="KW-1185">Reference proteome</keyword>
<evidence type="ECO:0000313" key="1">
    <source>
        <dbReference type="EMBL" id="BCJ95985.1"/>
    </source>
</evidence>
<sequence length="289" mass="32956">MDVRKVISEDITILAEFAASINKEKEHRIAYLGTDYNSVLEYFIEMQEDEQSNIFVLSEGGKLIGVVGADCCLDNNSIEMVGPFIDKNFTQDQESDVKACMKALVETVITEYPYFRYCFFLGSSNRLAEECLRDMGAEYRGSDYVMELLSEDFRPSLNGKPIFYEDSYKEAIIKLHDSVFPGTYYNGCTLIQMSEEEEYRILLEVKDDKTVGYIFYNVADPYIEFLGVDKDYRNQGIASSLLSRAIAEMLHDNAAEDLTLCVSADNKSAITLYQKVGFKINEENHSYLL</sequence>
<dbReference type="EMBL" id="AP023367">
    <property type="protein sequence ID" value="BCJ95985.1"/>
    <property type="molecule type" value="Genomic_DNA"/>
</dbReference>
<accession>A0A6S6RA48</accession>
<organism evidence="1 2">
    <name type="scientific">Anaerocolumna cellulosilytica</name>
    <dbReference type="NCBI Taxonomy" id="433286"/>
    <lineage>
        <taxon>Bacteria</taxon>
        <taxon>Bacillati</taxon>
        <taxon>Bacillota</taxon>
        <taxon>Clostridia</taxon>
        <taxon>Lachnospirales</taxon>
        <taxon>Lachnospiraceae</taxon>
        <taxon>Anaerocolumna</taxon>
    </lineage>
</organism>
<reference evidence="1 2" key="1">
    <citation type="journal article" date="2016" name="Int. J. Syst. Evol. Microbiol.">
        <title>Descriptions of Anaerotaenia torta gen. nov., sp. nov. and Anaerocolumna cellulosilytica gen. nov., sp. nov. isolated from a methanogenic reactor of cattle waste.</title>
        <authorList>
            <person name="Uek A."/>
            <person name="Ohtaki Y."/>
            <person name="Kaku N."/>
            <person name="Ueki K."/>
        </authorList>
    </citation>
    <scope>NUCLEOTIDE SEQUENCE [LARGE SCALE GENOMIC DNA]</scope>
    <source>
        <strain evidence="1 2">SN021</strain>
    </source>
</reference>
<protein>
    <submittedName>
        <fullName evidence="1">Uncharacterized protein</fullName>
    </submittedName>
</protein>
<dbReference type="InterPro" id="IPR000182">
    <property type="entry name" value="GNAT_dom"/>
</dbReference>
<dbReference type="CDD" id="cd04301">
    <property type="entry name" value="NAT_SF"/>
    <property type="match status" value="1"/>
</dbReference>
<gene>
    <name evidence="1" type="ORF">acsn021_35540</name>
</gene>
<proteinExistence type="predicted"/>
<dbReference type="InterPro" id="IPR016181">
    <property type="entry name" value="Acyl_CoA_acyltransferase"/>
</dbReference>
<dbReference type="PROSITE" id="PS51186">
    <property type="entry name" value="GNAT"/>
    <property type="match status" value="1"/>
</dbReference>
<evidence type="ECO:0000313" key="2">
    <source>
        <dbReference type="Proteomes" id="UP000515561"/>
    </source>
</evidence>
<dbReference type="Proteomes" id="UP000515561">
    <property type="component" value="Chromosome"/>
</dbReference>
<dbReference type="GO" id="GO:0016747">
    <property type="term" value="F:acyltransferase activity, transferring groups other than amino-acyl groups"/>
    <property type="evidence" value="ECO:0007669"/>
    <property type="project" value="InterPro"/>
</dbReference>
<dbReference type="KEGG" id="acel:acsn021_35540"/>
<dbReference type="SUPFAM" id="SSF55729">
    <property type="entry name" value="Acyl-CoA N-acyltransferases (Nat)"/>
    <property type="match status" value="1"/>
</dbReference>
<dbReference type="Pfam" id="PF00583">
    <property type="entry name" value="Acetyltransf_1"/>
    <property type="match status" value="1"/>
</dbReference>
<dbReference type="InterPro" id="IPR050276">
    <property type="entry name" value="MshD_Acetyltransferase"/>
</dbReference>
<dbReference type="RefSeq" id="WP_184092370.1">
    <property type="nucleotide sequence ID" value="NZ_AP023367.1"/>
</dbReference>
<dbReference type="PANTHER" id="PTHR43617">
    <property type="entry name" value="L-AMINO ACID N-ACETYLTRANSFERASE"/>
    <property type="match status" value="1"/>
</dbReference>
<name>A0A6S6RA48_9FIRM</name>